<keyword evidence="6" id="KW-0498">Mitosis</keyword>
<comment type="similarity">
    <text evidence="2">Belongs to the HAUS1 family.</text>
</comment>
<evidence type="ECO:0000313" key="11">
    <source>
        <dbReference type="EMBL" id="PXF42630.1"/>
    </source>
</evidence>
<dbReference type="GO" id="GO:0070652">
    <property type="term" value="C:HAUS complex"/>
    <property type="evidence" value="ECO:0007669"/>
    <property type="project" value="InterPro"/>
</dbReference>
<evidence type="ECO:0000256" key="5">
    <source>
        <dbReference type="ARBA" id="ARBA00022701"/>
    </source>
</evidence>
<dbReference type="OrthoDB" id="10492331at2759"/>
<accession>A0A2V3IND0</accession>
<evidence type="ECO:0000256" key="1">
    <source>
        <dbReference type="ARBA" id="ARBA00004186"/>
    </source>
</evidence>
<evidence type="ECO:0000256" key="7">
    <source>
        <dbReference type="ARBA" id="ARBA00023054"/>
    </source>
</evidence>
<evidence type="ECO:0000256" key="9">
    <source>
        <dbReference type="ARBA" id="ARBA00023306"/>
    </source>
</evidence>
<evidence type="ECO:0000256" key="4">
    <source>
        <dbReference type="ARBA" id="ARBA00022618"/>
    </source>
</evidence>
<dbReference type="PANTHER" id="PTHR31570">
    <property type="entry name" value="HAUS AUGMIN-LIKE COMPLEX SUBUNIT 1"/>
    <property type="match status" value="1"/>
</dbReference>
<proteinExistence type="inferred from homology"/>
<evidence type="ECO:0000256" key="8">
    <source>
        <dbReference type="ARBA" id="ARBA00023212"/>
    </source>
</evidence>
<keyword evidence="12" id="KW-1185">Reference proteome</keyword>
<dbReference type="GO" id="GO:0005829">
    <property type="term" value="C:cytosol"/>
    <property type="evidence" value="ECO:0007669"/>
    <property type="project" value="TreeGrafter"/>
</dbReference>
<dbReference type="InterPro" id="IPR026243">
    <property type="entry name" value="HAUS1"/>
</dbReference>
<organism evidence="11 12">
    <name type="scientific">Gracilariopsis chorda</name>
    <dbReference type="NCBI Taxonomy" id="448386"/>
    <lineage>
        <taxon>Eukaryota</taxon>
        <taxon>Rhodophyta</taxon>
        <taxon>Florideophyceae</taxon>
        <taxon>Rhodymeniophycidae</taxon>
        <taxon>Gracilariales</taxon>
        <taxon>Gracilariaceae</taxon>
        <taxon>Gracilariopsis</taxon>
    </lineage>
</organism>
<feature type="coiled-coil region" evidence="10">
    <location>
        <begin position="189"/>
        <end position="258"/>
    </location>
</feature>
<comment type="caution">
    <text evidence="11">The sequence shown here is derived from an EMBL/GenBank/DDBJ whole genome shotgun (WGS) entry which is preliminary data.</text>
</comment>
<reference evidence="11 12" key="1">
    <citation type="journal article" date="2018" name="Mol. Biol. Evol.">
        <title>Analysis of the draft genome of the red seaweed Gracilariopsis chorda provides insights into genome size evolution in Rhodophyta.</title>
        <authorList>
            <person name="Lee J."/>
            <person name="Yang E.C."/>
            <person name="Graf L."/>
            <person name="Yang J.H."/>
            <person name="Qiu H."/>
            <person name="Zel Zion U."/>
            <person name="Chan C.X."/>
            <person name="Stephens T.G."/>
            <person name="Weber A.P.M."/>
            <person name="Boo G.H."/>
            <person name="Boo S.M."/>
            <person name="Kim K.M."/>
            <person name="Shin Y."/>
            <person name="Jung M."/>
            <person name="Lee S.J."/>
            <person name="Yim H.S."/>
            <person name="Lee J.H."/>
            <person name="Bhattacharya D."/>
            <person name="Yoon H.S."/>
        </authorList>
    </citation>
    <scope>NUCLEOTIDE SEQUENCE [LARGE SCALE GENOMIC DNA]</scope>
    <source>
        <strain evidence="11 12">SKKU-2015</strain>
        <tissue evidence="11">Whole body</tissue>
    </source>
</reference>
<gene>
    <name evidence="11" type="ORF">BWQ96_07634</name>
</gene>
<keyword evidence="9" id="KW-0131">Cell cycle</keyword>
<dbReference type="PANTHER" id="PTHR31570:SF1">
    <property type="entry name" value="HAUS AUGMIN-LIKE COMPLEX SUBUNIT 1"/>
    <property type="match status" value="1"/>
</dbReference>
<comment type="subcellular location">
    <subcellularLocation>
        <location evidence="1">Cytoplasm</location>
        <location evidence="1">Cytoskeleton</location>
        <location evidence="1">Spindle</location>
    </subcellularLocation>
</comment>
<evidence type="ECO:0000256" key="10">
    <source>
        <dbReference type="SAM" id="Coils"/>
    </source>
</evidence>
<dbReference type="GO" id="GO:0051301">
    <property type="term" value="P:cell division"/>
    <property type="evidence" value="ECO:0007669"/>
    <property type="project" value="UniProtKB-KW"/>
</dbReference>
<dbReference type="Proteomes" id="UP000247409">
    <property type="component" value="Unassembled WGS sequence"/>
</dbReference>
<keyword evidence="5" id="KW-0493">Microtubule</keyword>
<keyword evidence="8" id="KW-0206">Cytoskeleton</keyword>
<evidence type="ECO:0000256" key="2">
    <source>
        <dbReference type="ARBA" id="ARBA00005479"/>
    </source>
</evidence>
<keyword evidence="4" id="KW-0132">Cell division</keyword>
<name>A0A2V3IND0_9FLOR</name>
<dbReference type="GO" id="GO:0005819">
    <property type="term" value="C:spindle"/>
    <property type="evidence" value="ECO:0007669"/>
    <property type="project" value="UniProtKB-SubCell"/>
</dbReference>
<protein>
    <submittedName>
        <fullName evidence="11">Uncharacterized protein</fullName>
    </submittedName>
</protein>
<dbReference type="EMBL" id="NBIV01000155">
    <property type="protein sequence ID" value="PXF42630.1"/>
    <property type="molecule type" value="Genomic_DNA"/>
</dbReference>
<keyword evidence="3" id="KW-0963">Cytoplasm</keyword>
<keyword evidence="7 10" id="KW-0175">Coiled coil</keyword>
<evidence type="ECO:0000256" key="3">
    <source>
        <dbReference type="ARBA" id="ARBA00022490"/>
    </source>
</evidence>
<dbReference type="GO" id="GO:0051225">
    <property type="term" value="P:spindle assembly"/>
    <property type="evidence" value="ECO:0007669"/>
    <property type="project" value="InterPro"/>
</dbReference>
<dbReference type="Pfam" id="PF25762">
    <property type="entry name" value="HAUS1"/>
    <property type="match status" value="1"/>
</dbReference>
<sequence length="291" mass="32967">MIFDEEAVISADRALEAITWLRERITRHCSAEEAGRQMWNVQTKPTTIQSIEAIRKVVQEREKQHEETTRAIQTLTKQYEWLCKQWQDGGGNVIRDMLDPDALCETDTLADVFAALKLDAEHSLSKSAQVTALSRLAEEYVGAEDRRVEREYAVGQAHEAIRDGMEELRNAVQTLDGVQRDVRKGEVASERLLENTRAMQEEVRNCEEARVVASEEVEKCGVEAGVRHETIAKDGERLRELEQKLEAIKLELEKYHGLPADMEICGEMVSGMKAQVGEIDKEIEEAIASMK</sequence>
<evidence type="ECO:0000256" key="6">
    <source>
        <dbReference type="ARBA" id="ARBA00022776"/>
    </source>
</evidence>
<dbReference type="AlphaFoldDB" id="A0A2V3IND0"/>
<dbReference type="GO" id="GO:0005874">
    <property type="term" value="C:microtubule"/>
    <property type="evidence" value="ECO:0007669"/>
    <property type="project" value="UniProtKB-KW"/>
</dbReference>
<evidence type="ECO:0000313" key="12">
    <source>
        <dbReference type="Proteomes" id="UP000247409"/>
    </source>
</evidence>